<keyword evidence="3" id="KW-1185">Reference proteome</keyword>
<organism evidence="2 3">
    <name type="scientific">Trichlorobacter lovleyi (strain ATCC BAA-1151 / DSM 17278 / SZ)</name>
    <name type="common">Geobacter lovleyi</name>
    <dbReference type="NCBI Taxonomy" id="398767"/>
    <lineage>
        <taxon>Bacteria</taxon>
        <taxon>Pseudomonadati</taxon>
        <taxon>Thermodesulfobacteriota</taxon>
        <taxon>Desulfuromonadia</taxon>
        <taxon>Geobacterales</taxon>
        <taxon>Geobacteraceae</taxon>
        <taxon>Trichlorobacter</taxon>
    </lineage>
</organism>
<feature type="domain" description="BFD-like [2Fe-2S]-binding" evidence="1">
    <location>
        <begin position="5"/>
        <end position="62"/>
    </location>
</feature>
<dbReference type="InterPro" id="IPR007419">
    <property type="entry name" value="BFD-like_2Fe2S-bd_dom"/>
</dbReference>
<dbReference type="HOGENOM" id="CLU_173878_1_0_7"/>
<dbReference type="AlphaFoldDB" id="B3E4N4"/>
<dbReference type="InterPro" id="IPR041854">
    <property type="entry name" value="BFD-like_2Fe2S-bd_dom_sf"/>
</dbReference>
<evidence type="ECO:0000313" key="2">
    <source>
        <dbReference type="EMBL" id="ACD95970.1"/>
    </source>
</evidence>
<dbReference type="eggNOG" id="COG1251">
    <property type="taxonomic scope" value="Bacteria"/>
</dbReference>
<name>B3E4N4_TRIL1</name>
<dbReference type="Gene3D" id="1.10.10.1100">
    <property type="entry name" value="BFD-like [2Fe-2S]-binding domain"/>
    <property type="match status" value="1"/>
</dbReference>
<dbReference type="EMBL" id="CP001089">
    <property type="protein sequence ID" value="ACD95970.1"/>
    <property type="molecule type" value="Genomic_DNA"/>
</dbReference>
<gene>
    <name evidence="2" type="ordered locus">Glov_2254</name>
</gene>
<dbReference type="Pfam" id="PF04324">
    <property type="entry name" value="Fer2_BFD"/>
    <property type="match status" value="1"/>
</dbReference>
<accession>B3E4N4</accession>
<dbReference type="KEGG" id="glo:Glov_2254"/>
<reference evidence="2 3" key="1">
    <citation type="submission" date="2008-05" db="EMBL/GenBank/DDBJ databases">
        <title>Complete sequence of chromosome of Geobacter lovleyi SZ.</title>
        <authorList>
            <consortium name="US DOE Joint Genome Institute"/>
            <person name="Lucas S."/>
            <person name="Copeland A."/>
            <person name="Lapidus A."/>
            <person name="Glavina del Rio T."/>
            <person name="Dalin E."/>
            <person name="Tice H."/>
            <person name="Bruce D."/>
            <person name="Goodwin L."/>
            <person name="Pitluck S."/>
            <person name="Chertkov O."/>
            <person name="Meincke L."/>
            <person name="Brettin T."/>
            <person name="Detter J.C."/>
            <person name="Han C."/>
            <person name="Tapia R."/>
            <person name="Kuske C.R."/>
            <person name="Schmutz J."/>
            <person name="Larimer F."/>
            <person name="Land M."/>
            <person name="Hauser L."/>
            <person name="Kyrpides N."/>
            <person name="Mikhailova N."/>
            <person name="Sung Y."/>
            <person name="Fletcher K.E."/>
            <person name="Ritalahti K.M."/>
            <person name="Loeffler F.E."/>
            <person name="Richardson P."/>
        </authorList>
    </citation>
    <scope>NUCLEOTIDE SEQUENCE [LARGE SCALE GENOMIC DNA]</scope>
    <source>
        <strain evidence="3">ATCC BAA-1151 / DSM 17278 / SZ</strain>
    </source>
</reference>
<sequence length="77" mass="8465">MNDKIICYCLNVSESTIVQAIKNGDNSLKDIQKSTKACTGNRCKELNPSGKCCSEDIMKILQRETGVKSESTCCCCH</sequence>
<dbReference type="OrthoDB" id="15293at2"/>
<protein>
    <submittedName>
        <fullName evidence="2">BFD domain protein (2Fe-2S)-binding domain protein</fullName>
    </submittedName>
</protein>
<dbReference type="STRING" id="398767.Glov_2254"/>
<evidence type="ECO:0000313" key="3">
    <source>
        <dbReference type="Proteomes" id="UP000002420"/>
    </source>
</evidence>
<dbReference type="Proteomes" id="UP000002420">
    <property type="component" value="Chromosome"/>
</dbReference>
<proteinExistence type="predicted"/>
<dbReference type="RefSeq" id="WP_012470306.1">
    <property type="nucleotide sequence ID" value="NC_010814.1"/>
</dbReference>
<evidence type="ECO:0000259" key="1">
    <source>
        <dbReference type="Pfam" id="PF04324"/>
    </source>
</evidence>